<dbReference type="AlphaFoldDB" id="A0ABC8ISS4"/>
<dbReference type="EMBL" id="CAKOAT010052266">
    <property type="protein sequence ID" value="CAH8298010.1"/>
    <property type="molecule type" value="Genomic_DNA"/>
</dbReference>
<proteinExistence type="predicted"/>
<name>A0ABC8ISS4_ERUVS</name>
<evidence type="ECO:0000256" key="1">
    <source>
        <dbReference type="SAM" id="MobiDB-lite"/>
    </source>
</evidence>
<accession>A0ABC8ISS4</accession>
<gene>
    <name evidence="2" type="ORF">ERUC_LOCUS2287</name>
</gene>
<sequence length="245" mass="27045">MLPGWNPDLAFGDGNGSSEMPPLNFDEFFEGLLPSFDSLPPAEEWARPKVVAEGSHWINVSVLTRSALEASHREAQVYRFKEKKAEADLAGIQSEALARDSKLAKDHAHAIRRAEKKGRREIAAVMNSYASQSNVALGNLTEAQSLAGDFCECRGSYCTFWKAQSDDFDFLSELGIMKSGMYDNAHAEALVPPIEERLRGFSDPIPVSPDTKEAATEAGDGEEVDRPASVFRSSMPRNFEYDYDS</sequence>
<protein>
    <submittedName>
        <fullName evidence="2">Uncharacterized protein</fullName>
    </submittedName>
</protein>
<evidence type="ECO:0000313" key="3">
    <source>
        <dbReference type="Proteomes" id="UP001642260"/>
    </source>
</evidence>
<feature type="region of interest" description="Disordered" evidence="1">
    <location>
        <begin position="201"/>
        <end position="229"/>
    </location>
</feature>
<organism evidence="2 3">
    <name type="scientific">Eruca vesicaria subsp. sativa</name>
    <name type="common">Garden rocket</name>
    <name type="synonym">Eruca sativa</name>
    <dbReference type="NCBI Taxonomy" id="29727"/>
    <lineage>
        <taxon>Eukaryota</taxon>
        <taxon>Viridiplantae</taxon>
        <taxon>Streptophyta</taxon>
        <taxon>Embryophyta</taxon>
        <taxon>Tracheophyta</taxon>
        <taxon>Spermatophyta</taxon>
        <taxon>Magnoliopsida</taxon>
        <taxon>eudicotyledons</taxon>
        <taxon>Gunneridae</taxon>
        <taxon>Pentapetalae</taxon>
        <taxon>rosids</taxon>
        <taxon>malvids</taxon>
        <taxon>Brassicales</taxon>
        <taxon>Brassicaceae</taxon>
        <taxon>Brassiceae</taxon>
        <taxon>Eruca</taxon>
    </lineage>
</organism>
<evidence type="ECO:0000313" key="2">
    <source>
        <dbReference type="EMBL" id="CAH8298010.1"/>
    </source>
</evidence>
<reference evidence="2 3" key="1">
    <citation type="submission" date="2022-03" db="EMBL/GenBank/DDBJ databases">
        <authorList>
            <person name="Macdonald S."/>
            <person name="Ahmed S."/>
            <person name="Newling K."/>
        </authorList>
    </citation>
    <scope>NUCLEOTIDE SEQUENCE [LARGE SCALE GENOMIC DNA]</scope>
</reference>
<keyword evidence="3" id="KW-1185">Reference proteome</keyword>
<dbReference type="Proteomes" id="UP001642260">
    <property type="component" value="Unassembled WGS sequence"/>
</dbReference>
<comment type="caution">
    <text evidence="2">The sequence shown here is derived from an EMBL/GenBank/DDBJ whole genome shotgun (WGS) entry which is preliminary data.</text>
</comment>